<name>A0AA35MCT4_9HYPO</name>
<keyword evidence="1" id="KW-0472">Membrane</keyword>
<evidence type="ECO:0000256" key="1">
    <source>
        <dbReference type="SAM" id="Phobius"/>
    </source>
</evidence>
<keyword evidence="3" id="KW-1185">Reference proteome</keyword>
<dbReference type="Proteomes" id="UP001160390">
    <property type="component" value="Unassembled WGS sequence"/>
</dbReference>
<comment type="caution">
    <text evidence="2">The sequence shown here is derived from an EMBL/GenBank/DDBJ whole genome shotgun (WGS) entry which is preliminary data.</text>
</comment>
<keyword evidence="1" id="KW-0812">Transmembrane</keyword>
<proteinExistence type="predicted"/>
<dbReference type="EMBL" id="CABFNP030001260">
    <property type="protein sequence ID" value="CAI6094792.1"/>
    <property type="molecule type" value="Genomic_DNA"/>
</dbReference>
<protein>
    <submittedName>
        <fullName evidence="2">Uncharacterized protein</fullName>
    </submittedName>
</protein>
<accession>A0AA35MCT4</accession>
<sequence>MSDSTTIILGVIAIILAAIAIIVGVVGLWLMLMAAMARYDLEQQYGKERVEEEIPKTSYQPLPVKFANWRRKVWNWGCDVKTTSVDCCLHFFTWLWTMRPGAPPQQFTVPF</sequence>
<dbReference type="AlphaFoldDB" id="A0AA35MCT4"/>
<keyword evidence="1" id="KW-1133">Transmembrane helix</keyword>
<gene>
    <name evidence="2" type="ORF">CCHLO57077_00012186</name>
</gene>
<feature type="transmembrane region" description="Helical" evidence="1">
    <location>
        <begin position="6"/>
        <end position="32"/>
    </location>
</feature>
<evidence type="ECO:0000313" key="2">
    <source>
        <dbReference type="EMBL" id="CAI6094792.1"/>
    </source>
</evidence>
<organism evidence="2 3">
    <name type="scientific">Clonostachys chloroleuca</name>
    <dbReference type="NCBI Taxonomy" id="1926264"/>
    <lineage>
        <taxon>Eukaryota</taxon>
        <taxon>Fungi</taxon>
        <taxon>Dikarya</taxon>
        <taxon>Ascomycota</taxon>
        <taxon>Pezizomycotina</taxon>
        <taxon>Sordariomycetes</taxon>
        <taxon>Hypocreomycetidae</taxon>
        <taxon>Hypocreales</taxon>
        <taxon>Bionectriaceae</taxon>
        <taxon>Clonostachys</taxon>
    </lineage>
</organism>
<evidence type="ECO:0000313" key="3">
    <source>
        <dbReference type="Proteomes" id="UP001160390"/>
    </source>
</evidence>
<reference evidence="2" key="1">
    <citation type="submission" date="2023-01" db="EMBL/GenBank/DDBJ databases">
        <authorList>
            <person name="Piombo E."/>
        </authorList>
    </citation>
    <scope>NUCLEOTIDE SEQUENCE</scope>
</reference>